<reference evidence="2" key="1">
    <citation type="submission" date="2020-12" db="EMBL/GenBank/DDBJ databases">
        <title>WGS assembly of Carya illinoinensis cv. Pawnee.</title>
        <authorList>
            <person name="Platts A."/>
            <person name="Shu S."/>
            <person name="Wright S."/>
            <person name="Barry K."/>
            <person name="Edger P."/>
            <person name="Pires J.C."/>
            <person name="Schmutz J."/>
        </authorList>
    </citation>
    <scope>NUCLEOTIDE SEQUENCE</scope>
    <source>
        <tissue evidence="2">Leaf</tissue>
    </source>
</reference>
<dbReference type="EMBL" id="CM031823">
    <property type="protein sequence ID" value="KAG6627676.1"/>
    <property type="molecule type" value="Genomic_DNA"/>
</dbReference>
<evidence type="ECO:0000256" key="1">
    <source>
        <dbReference type="SAM" id="MobiDB-lite"/>
    </source>
</evidence>
<sequence>MKVLWFLVRFYFVFLLIFLHASFGRTEALGREGPYVGPIRGSPSRPIGKPGSHP</sequence>
<proteinExistence type="predicted"/>
<dbReference type="Proteomes" id="UP000811609">
    <property type="component" value="Chromosome 15"/>
</dbReference>
<organism evidence="2 3">
    <name type="scientific">Carya illinoinensis</name>
    <name type="common">Pecan</name>
    <dbReference type="NCBI Taxonomy" id="32201"/>
    <lineage>
        <taxon>Eukaryota</taxon>
        <taxon>Viridiplantae</taxon>
        <taxon>Streptophyta</taxon>
        <taxon>Embryophyta</taxon>
        <taxon>Tracheophyta</taxon>
        <taxon>Spermatophyta</taxon>
        <taxon>Magnoliopsida</taxon>
        <taxon>eudicotyledons</taxon>
        <taxon>Gunneridae</taxon>
        <taxon>Pentapetalae</taxon>
        <taxon>rosids</taxon>
        <taxon>fabids</taxon>
        <taxon>Fagales</taxon>
        <taxon>Juglandaceae</taxon>
        <taxon>Carya</taxon>
    </lineage>
</organism>
<dbReference type="AlphaFoldDB" id="A0A8T1N7I7"/>
<feature type="region of interest" description="Disordered" evidence="1">
    <location>
        <begin position="30"/>
        <end position="54"/>
    </location>
</feature>
<keyword evidence="3" id="KW-1185">Reference proteome</keyword>
<name>A0A8T1N7I7_CARIL</name>
<evidence type="ECO:0000313" key="3">
    <source>
        <dbReference type="Proteomes" id="UP000811609"/>
    </source>
</evidence>
<evidence type="ECO:0000313" key="2">
    <source>
        <dbReference type="EMBL" id="KAG6627676.1"/>
    </source>
</evidence>
<comment type="caution">
    <text evidence="2">The sequence shown here is derived from an EMBL/GenBank/DDBJ whole genome shotgun (WGS) entry which is preliminary data.</text>
</comment>
<gene>
    <name evidence="2" type="ORF">CIPAW_15G145900</name>
</gene>
<accession>A0A8T1N7I7</accession>
<protein>
    <submittedName>
        <fullName evidence="2">Uncharacterized protein</fullName>
    </submittedName>
</protein>